<keyword evidence="3" id="KW-1185">Reference proteome</keyword>
<evidence type="ECO:0008006" key="4">
    <source>
        <dbReference type="Google" id="ProtNLM"/>
    </source>
</evidence>
<reference evidence="2" key="2">
    <citation type="submission" date="2022-01" db="EMBL/GenBank/DDBJ databases">
        <authorList>
            <person name="Yamashiro T."/>
            <person name="Shiraishi A."/>
            <person name="Satake H."/>
            <person name="Nakayama K."/>
        </authorList>
    </citation>
    <scope>NUCLEOTIDE SEQUENCE</scope>
</reference>
<proteinExistence type="predicted"/>
<protein>
    <recommendedName>
        <fullName evidence="4">DUF4283 domain-containing protein</fullName>
    </recommendedName>
</protein>
<gene>
    <name evidence="2" type="ORF">Tco_0824418</name>
</gene>
<feature type="region of interest" description="Disordered" evidence="1">
    <location>
        <begin position="215"/>
        <end position="252"/>
    </location>
</feature>
<dbReference type="EMBL" id="BQNB010012411">
    <property type="protein sequence ID" value="GJT03249.1"/>
    <property type="molecule type" value="Genomic_DNA"/>
</dbReference>
<evidence type="ECO:0000256" key="1">
    <source>
        <dbReference type="SAM" id="MobiDB-lite"/>
    </source>
</evidence>
<evidence type="ECO:0000313" key="3">
    <source>
        <dbReference type="Proteomes" id="UP001151760"/>
    </source>
</evidence>
<comment type="caution">
    <text evidence="2">The sequence shown here is derived from an EMBL/GenBank/DDBJ whole genome shotgun (WGS) entry which is preliminary data.</text>
</comment>
<accession>A0ABQ5AQP6</accession>
<organism evidence="2 3">
    <name type="scientific">Tanacetum coccineum</name>
    <dbReference type="NCBI Taxonomy" id="301880"/>
    <lineage>
        <taxon>Eukaryota</taxon>
        <taxon>Viridiplantae</taxon>
        <taxon>Streptophyta</taxon>
        <taxon>Embryophyta</taxon>
        <taxon>Tracheophyta</taxon>
        <taxon>Spermatophyta</taxon>
        <taxon>Magnoliopsida</taxon>
        <taxon>eudicotyledons</taxon>
        <taxon>Gunneridae</taxon>
        <taxon>Pentapetalae</taxon>
        <taxon>asterids</taxon>
        <taxon>campanulids</taxon>
        <taxon>Asterales</taxon>
        <taxon>Asteraceae</taxon>
        <taxon>Asteroideae</taxon>
        <taxon>Anthemideae</taxon>
        <taxon>Anthemidinae</taxon>
        <taxon>Tanacetum</taxon>
    </lineage>
</organism>
<feature type="compositionally biased region" description="Basic residues" evidence="1">
    <location>
        <begin position="215"/>
        <end position="226"/>
    </location>
</feature>
<evidence type="ECO:0000313" key="2">
    <source>
        <dbReference type="EMBL" id="GJT03249.1"/>
    </source>
</evidence>
<dbReference type="Proteomes" id="UP001151760">
    <property type="component" value="Unassembled WGS sequence"/>
</dbReference>
<sequence length="276" mass="32631">MPRALRIFNKPQKGIFDEVLMMKRRLECIQPPGCPLIPDHPKRFIRLSKLYMDYYKNLCLFKKDKKDIMLFKLKVDEYHFFGSIKSHGGDEFEAIDETDFKLGYTWIARRIGAWIIVRTEVMQSYFWKLKFYNHKILLTLMWQRRTTTMDDLLQLVPSEHKMFSTRRHVVLLPDSEIEEAEILSKTGVRNYLAEEGLEMKRKKLVKVKEEEPVKRVGKRKKQKARKGISIDKSPQGDSETDKEESVEAMNPTPLDIKSNIVANWKIFQTKGVKKLF</sequence>
<reference evidence="2" key="1">
    <citation type="journal article" date="2022" name="Int. J. Mol. Sci.">
        <title>Draft Genome of Tanacetum Coccineum: Genomic Comparison of Closely Related Tanacetum-Family Plants.</title>
        <authorList>
            <person name="Yamashiro T."/>
            <person name="Shiraishi A."/>
            <person name="Nakayama K."/>
            <person name="Satake H."/>
        </authorList>
    </citation>
    <scope>NUCLEOTIDE SEQUENCE</scope>
</reference>
<name>A0ABQ5AQP6_9ASTR</name>